<evidence type="ECO:0000313" key="3">
    <source>
        <dbReference type="Proteomes" id="UP000429607"/>
    </source>
</evidence>
<dbReference type="AlphaFoldDB" id="A0A6A3MNV3"/>
<feature type="chain" id="PRO_5025562568" description="RxLR effector protein" evidence="1">
    <location>
        <begin position="26"/>
        <end position="57"/>
    </location>
</feature>
<sequence>MTCKSFARWLLMHRWLNTMNALVIARSTNPGTITCSIFLYLTTNCSEYMSKQCRAHD</sequence>
<reference evidence="2 3" key="1">
    <citation type="submission" date="2018-09" db="EMBL/GenBank/DDBJ databases">
        <title>Genomic investigation of the strawberry pathogen Phytophthora fragariae indicates pathogenicity is determined by transcriptional variation in three key races.</title>
        <authorList>
            <person name="Adams T.M."/>
            <person name="Armitage A.D."/>
            <person name="Sobczyk M.K."/>
            <person name="Bates H.J."/>
            <person name="Dunwell J.M."/>
            <person name="Nellist C.F."/>
            <person name="Harrison R.J."/>
        </authorList>
    </citation>
    <scope>NUCLEOTIDE SEQUENCE [LARGE SCALE GENOMIC DNA]</scope>
    <source>
        <strain evidence="2 3">SCRP249</strain>
    </source>
</reference>
<evidence type="ECO:0000313" key="2">
    <source>
        <dbReference type="EMBL" id="KAE9034732.1"/>
    </source>
</evidence>
<evidence type="ECO:0000256" key="1">
    <source>
        <dbReference type="SAM" id="SignalP"/>
    </source>
</evidence>
<name>A0A6A3MNV3_9STRA</name>
<dbReference type="Proteomes" id="UP000429607">
    <property type="component" value="Unassembled WGS sequence"/>
</dbReference>
<organism evidence="2 3">
    <name type="scientific">Phytophthora rubi</name>
    <dbReference type="NCBI Taxonomy" id="129364"/>
    <lineage>
        <taxon>Eukaryota</taxon>
        <taxon>Sar</taxon>
        <taxon>Stramenopiles</taxon>
        <taxon>Oomycota</taxon>
        <taxon>Peronosporomycetes</taxon>
        <taxon>Peronosporales</taxon>
        <taxon>Peronosporaceae</taxon>
        <taxon>Phytophthora</taxon>
    </lineage>
</organism>
<accession>A0A6A3MNV3</accession>
<feature type="signal peptide" evidence="1">
    <location>
        <begin position="1"/>
        <end position="25"/>
    </location>
</feature>
<evidence type="ECO:0008006" key="4">
    <source>
        <dbReference type="Google" id="ProtNLM"/>
    </source>
</evidence>
<comment type="caution">
    <text evidence="2">The sequence shown here is derived from an EMBL/GenBank/DDBJ whole genome shotgun (WGS) entry which is preliminary data.</text>
</comment>
<dbReference type="EMBL" id="QXFV01000538">
    <property type="protein sequence ID" value="KAE9034732.1"/>
    <property type="molecule type" value="Genomic_DNA"/>
</dbReference>
<proteinExistence type="predicted"/>
<keyword evidence="1" id="KW-0732">Signal</keyword>
<protein>
    <recommendedName>
        <fullName evidence="4">RxLR effector protein</fullName>
    </recommendedName>
</protein>
<gene>
    <name evidence="2" type="ORF">PR001_g9610</name>
</gene>